<evidence type="ECO:0000313" key="1">
    <source>
        <dbReference type="EMBL" id="MBI3630739.1"/>
    </source>
</evidence>
<reference evidence="1" key="1">
    <citation type="submission" date="2020-07" db="EMBL/GenBank/DDBJ databases">
        <title>Huge and variable diversity of episymbiotic CPR bacteria and DPANN archaea in groundwater ecosystems.</title>
        <authorList>
            <person name="He C.Y."/>
            <person name="Keren R."/>
            <person name="Whittaker M."/>
            <person name="Farag I.F."/>
            <person name="Doudna J."/>
            <person name="Cate J.H.D."/>
            <person name="Banfield J.F."/>
        </authorList>
    </citation>
    <scope>NUCLEOTIDE SEQUENCE</scope>
    <source>
        <strain evidence="1">NC_groundwater_973_Pr1_S-0.2um_54_13</strain>
    </source>
</reference>
<comment type="caution">
    <text evidence="1">The sequence shown here is derived from an EMBL/GenBank/DDBJ whole genome shotgun (WGS) entry which is preliminary data.</text>
</comment>
<evidence type="ECO:0000313" key="2">
    <source>
        <dbReference type="Proteomes" id="UP000753196"/>
    </source>
</evidence>
<dbReference type="EMBL" id="JACQCR010000003">
    <property type="protein sequence ID" value="MBI3630739.1"/>
    <property type="molecule type" value="Genomic_DNA"/>
</dbReference>
<protein>
    <submittedName>
        <fullName evidence="1">Uncharacterized protein</fullName>
    </submittedName>
</protein>
<dbReference type="Proteomes" id="UP000753196">
    <property type="component" value="Unassembled WGS sequence"/>
</dbReference>
<dbReference type="AlphaFoldDB" id="A0A932QXP1"/>
<name>A0A932QXP1_9BACT</name>
<organism evidence="1 2">
    <name type="scientific">Candidatus Sungiibacteriota bacterium</name>
    <dbReference type="NCBI Taxonomy" id="2750080"/>
    <lineage>
        <taxon>Bacteria</taxon>
        <taxon>Candidatus Sungiibacteriota</taxon>
    </lineage>
</organism>
<proteinExistence type="predicted"/>
<sequence length="90" mass="10624">MHDNYYHRHADYAVRPQDNAYIYDRPGYYDYNGYYLSQNNSLNVPRNMFPPHGMCRIWFPDRGREEQASLESCEGIQHRVPVGAYVVYGG</sequence>
<gene>
    <name evidence="1" type="ORF">HY221_00140</name>
</gene>
<accession>A0A932QXP1</accession>